<dbReference type="PROSITE" id="PS50928">
    <property type="entry name" value="ABC_TM1"/>
    <property type="match status" value="1"/>
</dbReference>
<comment type="similarity">
    <text evidence="7">Belongs to the binding-protein-dependent transport system permease family.</text>
</comment>
<name>A0A4Z0R2X9_9FIRM</name>
<comment type="subcellular location">
    <subcellularLocation>
        <location evidence="1 7">Cell membrane</location>
        <topology evidence="1 7">Multi-pass membrane protein</topology>
    </subcellularLocation>
</comment>
<dbReference type="OrthoDB" id="9797852at2"/>
<feature type="transmembrane region" description="Helical" evidence="7">
    <location>
        <begin position="249"/>
        <end position="269"/>
    </location>
</feature>
<accession>A0A4Z0R2X9</accession>
<feature type="domain" description="ABC transmembrane type-1" evidence="8">
    <location>
        <begin position="80"/>
        <end position="270"/>
    </location>
</feature>
<gene>
    <name evidence="9" type="ORF">E4K67_14650</name>
</gene>
<keyword evidence="3" id="KW-1003">Cell membrane</keyword>
<keyword evidence="6 7" id="KW-0472">Membrane</keyword>
<keyword evidence="2 7" id="KW-0813">Transport</keyword>
<evidence type="ECO:0000256" key="6">
    <source>
        <dbReference type="ARBA" id="ARBA00023136"/>
    </source>
</evidence>
<dbReference type="Gene3D" id="1.10.3720.10">
    <property type="entry name" value="MetI-like"/>
    <property type="match status" value="1"/>
</dbReference>
<dbReference type="CDD" id="cd06261">
    <property type="entry name" value="TM_PBP2"/>
    <property type="match status" value="1"/>
</dbReference>
<feature type="transmembrane region" description="Helical" evidence="7">
    <location>
        <begin position="146"/>
        <end position="164"/>
    </location>
</feature>
<comment type="caution">
    <text evidence="9">The sequence shown here is derived from an EMBL/GenBank/DDBJ whole genome shotgun (WGS) entry which is preliminary data.</text>
</comment>
<feature type="transmembrane region" description="Helical" evidence="7">
    <location>
        <begin position="16"/>
        <end position="37"/>
    </location>
</feature>
<dbReference type="SUPFAM" id="SSF161098">
    <property type="entry name" value="MetI-like"/>
    <property type="match status" value="1"/>
</dbReference>
<evidence type="ECO:0000313" key="9">
    <source>
        <dbReference type="EMBL" id="TGE37421.1"/>
    </source>
</evidence>
<dbReference type="EMBL" id="SPQQ01000005">
    <property type="protein sequence ID" value="TGE37421.1"/>
    <property type="molecule type" value="Genomic_DNA"/>
</dbReference>
<proteinExistence type="inferred from homology"/>
<evidence type="ECO:0000256" key="3">
    <source>
        <dbReference type="ARBA" id="ARBA00022475"/>
    </source>
</evidence>
<evidence type="ECO:0000313" key="10">
    <source>
        <dbReference type="Proteomes" id="UP000298460"/>
    </source>
</evidence>
<keyword evidence="10" id="KW-1185">Reference proteome</keyword>
<dbReference type="PANTHER" id="PTHR43386:SF1">
    <property type="entry name" value="D,D-DIPEPTIDE TRANSPORT SYSTEM PERMEASE PROTEIN DDPC-RELATED"/>
    <property type="match status" value="1"/>
</dbReference>
<dbReference type="InterPro" id="IPR000515">
    <property type="entry name" value="MetI-like"/>
</dbReference>
<sequence>MENLKKAGHKFFRNKLSGVGLAVVLLIILSAIFAKYITPYPAHAGAYVDFAHSNKPPSAQFLLGTDNMGRDILTRIIFSFRGALYMAVIVLAIAVPIGVSLGILGGYLKGTIVDTLIMRITDVFLSVPALLLALAVASVLKPNLTNAMMAVTLMWWPWYTRLVYGMATSCRNENFVISAGLIGASKAHIIFKEILPNCLSAVFTKMALDVGWVILIGATLSYVGLGEQPPTPSLGQMVSDGARYLPDSWWMTVFPSIAIIIIILGFNFMGDGIGDMLSKGDGKDA</sequence>
<evidence type="ECO:0000256" key="2">
    <source>
        <dbReference type="ARBA" id="ARBA00022448"/>
    </source>
</evidence>
<evidence type="ECO:0000256" key="4">
    <source>
        <dbReference type="ARBA" id="ARBA00022692"/>
    </source>
</evidence>
<feature type="transmembrane region" description="Helical" evidence="7">
    <location>
        <begin position="120"/>
        <end position="140"/>
    </location>
</feature>
<dbReference type="Proteomes" id="UP000298460">
    <property type="component" value="Unassembled WGS sequence"/>
</dbReference>
<keyword evidence="5 7" id="KW-1133">Transmembrane helix</keyword>
<dbReference type="Pfam" id="PF00528">
    <property type="entry name" value="BPD_transp_1"/>
    <property type="match status" value="1"/>
</dbReference>
<evidence type="ECO:0000256" key="5">
    <source>
        <dbReference type="ARBA" id="ARBA00022989"/>
    </source>
</evidence>
<dbReference type="InterPro" id="IPR035906">
    <property type="entry name" value="MetI-like_sf"/>
</dbReference>
<evidence type="ECO:0000259" key="8">
    <source>
        <dbReference type="PROSITE" id="PS50928"/>
    </source>
</evidence>
<dbReference type="InterPro" id="IPR025966">
    <property type="entry name" value="OppC_N"/>
</dbReference>
<dbReference type="GO" id="GO:0055085">
    <property type="term" value="P:transmembrane transport"/>
    <property type="evidence" value="ECO:0007669"/>
    <property type="project" value="InterPro"/>
</dbReference>
<dbReference type="PANTHER" id="PTHR43386">
    <property type="entry name" value="OLIGOPEPTIDE TRANSPORT SYSTEM PERMEASE PROTEIN APPC"/>
    <property type="match status" value="1"/>
</dbReference>
<feature type="transmembrane region" description="Helical" evidence="7">
    <location>
        <begin position="83"/>
        <end position="108"/>
    </location>
</feature>
<dbReference type="InterPro" id="IPR050366">
    <property type="entry name" value="BP-dependent_transpt_permease"/>
</dbReference>
<dbReference type="GO" id="GO:0005886">
    <property type="term" value="C:plasma membrane"/>
    <property type="evidence" value="ECO:0007669"/>
    <property type="project" value="UniProtKB-SubCell"/>
</dbReference>
<protein>
    <submittedName>
        <fullName evidence="9">ABC transporter permease</fullName>
    </submittedName>
</protein>
<reference evidence="9 10" key="1">
    <citation type="submission" date="2019-03" db="EMBL/GenBank/DDBJ databases">
        <title>Draft Genome Sequence of Desulfosporosinus fructosivorans Strain 63.6F, Isolated from Marine Sediment in the Baltic Sea.</title>
        <authorList>
            <person name="Hausmann B."/>
            <person name="Vandieken V."/>
            <person name="Pjevac P."/>
            <person name="Schreck K."/>
            <person name="Herbold C.W."/>
            <person name="Loy A."/>
        </authorList>
    </citation>
    <scope>NUCLEOTIDE SEQUENCE [LARGE SCALE GENOMIC DNA]</scope>
    <source>
        <strain evidence="9 10">63.6F</strain>
    </source>
</reference>
<evidence type="ECO:0000256" key="1">
    <source>
        <dbReference type="ARBA" id="ARBA00004651"/>
    </source>
</evidence>
<organism evidence="9 10">
    <name type="scientific">Desulfosporosinus fructosivorans</name>
    <dbReference type="NCBI Taxonomy" id="2018669"/>
    <lineage>
        <taxon>Bacteria</taxon>
        <taxon>Bacillati</taxon>
        <taxon>Bacillota</taxon>
        <taxon>Clostridia</taxon>
        <taxon>Eubacteriales</taxon>
        <taxon>Desulfitobacteriaceae</taxon>
        <taxon>Desulfosporosinus</taxon>
    </lineage>
</organism>
<dbReference type="AlphaFoldDB" id="A0A4Z0R2X9"/>
<evidence type="ECO:0000256" key="7">
    <source>
        <dbReference type="RuleBase" id="RU363032"/>
    </source>
</evidence>
<dbReference type="Pfam" id="PF12911">
    <property type="entry name" value="OppC_N"/>
    <property type="match status" value="1"/>
</dbReference>
<keyword evidence="4 7" id="KW-0812">Transmembrane</keyword>